<accession>A0ABM8I6Q7</accession>
<feature type="chain" id="PRO_5045944536" evidence="4">
    <location>
        <begin position="21"/>
        <end position="488"/>
    </location>
</feature>
<feature type="compositionally biased region" description="Acidic residues" evidence="3">
    <location>
        <begin position="471"/>
        <end position="480"/>
    </location>
</feature>
<dbReference type="PANTHER" id="PTHR11364:SF27">
    <property type="entry name" value="SULFURTRANSFERASE"/>
    <property type="match status" value="1"/>
</dbReference>
<evidence type="ECO:0000256" key="4">
    <source>
        <dbReference type="SAM" id="SignalP"/>
    </source>
</evidence>
<evidence type="ECO:0000256" key="1">
    <source>
        <dbReference type="ARBA" id="ARBA00022679"/>
    </source>
</evidence>
<name>A0ABM8I6Q7_9FIRM</name>
<dbReference type="PROSITE" id="PS51257">
    <property type="entry name" value="PROKAR_LIPOPROTEIN"/>
    <property type="match status" value="1"/>
</dbReference>
<dbReference type="EMBL" id="AP027742">
    <property type="protein sequence ID" value="BDZ77662.1"/>
    <property type="molecule type" value="Genomic_DNA"/>
</dbReference>
<dbReference type="InterPro" id="IPR036873">
    <property type="entry name" value="Rhodanese-like_dom_sf"/>
</dbReference>
<dbReference type="InterPro" id="IPR001307">
    <property type="entry name" value="Thiosulphate_STrfase_CS"/>
</dbReference>
<dbReference type="CDD" id="cd01449">
    <property type="entry name" value="TST_Repeat_2"/>
    <property type="match status" value="1"/>
</dbReference>
<keyword evidence="7" id="KW-1185">Reference proteome</keyword>
<dbReference type="InterPro" id="IPR045078">
    <property type="entry name" value="TST/MPST-like"/>
</dbReference>
<evidence type="ECO:0000256" key="3">
    <source>
        <dbReference type="SAM" id="MobiDB-lite"/>
    </source>
</evidence>
<dbReference type="Pfam" id="PF00581">
    <property type="entry name" value="Rhodanese"/>
    <property type="match status" value="3"/>
</dbReference>
<evidence type="ECO:0000259" key="5">
    <source>
        <dbReference type="PROSITE" id="PS50206"/>
    </source>
</evidence>
<feature type="domain" description="Rhodanese" evidence="5">
    <location>
        <begin position="50"/>
        <end position="161"/>
    </location>
</feature>
<gene>
    <name evidence="6" type="primary">ynjE</name>
    <name evidence="6" type="ORF">Lac1_18450</name>
</gene>
<dbReference type="Gene3D" id="3.40.250.10">
    <property type="entry name" value="Rhodanese-like domain"/>
    <property type="match status" value="3"/>
</dbReference>
<dbReference type="PROSITE" id="PS50206">
    <property type="entry name" value="RHODANESE_3"/>
    <property type="match status" value="3"/>
</dbReference>
<keyword evidence="4" id="KW-0732">Signal</keyword>
<organism evidence="6 7">
    <name type="scientific">Claveliimonas bilis</name>
    <dbReference type="NCBI Taxonomy" id="3028070"/>
    <lineage>
        <taxon>Bacteria</taxon>
        <taxon>Bacillati</taxon>
        <taxon>Bacillota</taxon>
        <taxon>Clostridia</taxon>
        <taxon>Lachnospirales</taxon>
        <taxon>Lachnospiraceae</taxon>
        <taxon>Claveliimonas</taxon>
    </lineage>
</organism>
<sequence>MKKKVLIAVLTALTAISVAACGKQETEKESEETITPATGEIATVTIDDLDPEKVQIIDVREEAQYIGWTTEEGSGGHIENAVDFPESWLDMDLEKEAAIGTTMQLELERRGLDVTKETVLYDNDTVSQETAEKYQAIGFENLSVLDGGYNAYVESGKATESLEHYEMYVYPQWVQDLADGKNPETFDGGDFQIIEVSLASEEDEYANGHIPGAINVNADEINHVPGPRALADYEVIPMEEQLKYWNRPSDEEIQKKLEDLGIQKDTTVVLYGTTAATTASARMGLILKYAGVEDIRLLNGGKTLWTLEGRELDTEKHEPEHVEFGAEVPVNPEVIYDYDEELEVVNNENAVVASIRSWPEYTGEVSGYTYIGEAGDIANARFGYAGSDPYSMEDFRNVDNTMFNYEMIADRWELWGITPDKEVSFHCGTGWRASETYFYAYALGWEDIHVYDGGWYEWHKIADSPRKADGLPDDAPEQEPQEYFIVSE</sequence>
<feature type="domain" description="Rhodanese" evidence="5">
    <location>
        <begin position="346"/>
        <end position="467"/>
    </location>
</feature>
<dbReference type="InterPro" id="IPR001763">
    <property type="entry name" value="Rhodanese-like_dom"/>
</dbReference>
<dbReference type="PROSITE" id="PS00380">
    <property type="entry name" value="RHODANESE_1"/>
    <property type="match status" value="1"/>
</dbReference>
<evidence type="ECO:0000256" key="2">
    <source>
        <dbReference type="ARBA" id="ARBA00022737"/>
    </source>
</evidence>
<dbReference type="CDD" id="cd00158">
    <property type="entry name" value="RHOD"/>
    <property type="match status" value="1"/>
</dbReference>
<evidence type="ECO:0000313" key="6">
    <source>
        <dbReference type="EMBL" id="BDZ77662.1"/>
    </source>
</evidence>
<proteinExistence type="predicted"/>
<protein>
    <submittedName>
        <fullName evidence="6">Sulfurtransferase</fullName>
    </submittedName>
</protein>
<dbReference type="Proteomes" id="UP001305815">
    <property type="component" value="Chromosome"/>
</dbReference>
<keyword evidence="2" id="KW-0677">Repeat</keyword>
<dbReference type="SMART" id="SM00450">
    <property type="entry name" value="RHOD"/>
    <property type="match status" value="3"/>
</dbReference>
<feature type="signal peptide" evidence="4">
    <location>
        <begin position="1"/>
        <end position="20"/>
    </location>
</feature>
<dbReference type="PANTHER" id="PTHR11364">
    <property type="entry name" value="THIOSULFATE SULFERTANSFERASE"/>
    <property type="match status" value="1"/>
</dbReference>
<feature type="region of interest" description="Disordered" evidence="3">
    <location>
        <begin position="467"/>
        <end position="488"/>
    </location>
</feature>
<dbReference type="SUPFAM" id="SSF52821">
    <property type="entry name" value="Rhodanese/Cell cycle control phosphatase"/>
    <property type="match status" value="3"/>
</dbReference>
<evidence type="ECO:0000313" key="7">
    <source>
        <dbReference type="Proteomes" id="UP001305815"/>
    </source>
</evidence>
<dbReference type="RefSeq" id="WP_316264686.1">
    <property type="nucleotide sequence ID" value="NZ_AP027742.1"/>
</dbReference>
<keyword evidence="1" id="KW-0808">Transferase</keyword>
<feature type="domain" description="Rhodanese" evidence="5">
    <location>
        <begin position="187"/>
        <end position="314"/>
    </location>
</feature>
<reference evidence="7" key="1">
    <citation type="journal article" date="2023" name="Int. J. Syst. Evol. Microbiol.">
        <title>Claveliimonas bilis gen. nov., sp. nov., deoxycholic acid-producing bacteria isolated from human faeces, and reclassification of Sellimonas monacensis Zenner et al. 2021 as Claveliimonas monacensis comb. nov.</title>
        <authorList>
            <person name="Hisatomi A."/>
            <person name="Kastawa N.W.E.P.G."/>
            <person name="Song I."/>
            <person name="Ohkuma M."/>
            <person name="Fukiya S."/>
            <person name="Sakamoto M."/>
        </authorList>
    </citation>
    <scope>NUCLEOTIDE SEQUENCE [LARGE SCALE GENOMIC DNA]</scope>
    <source>
        <strain evidence="7">12BBH14</strain>
    </source>
</reference>